<evidence type="ECO:0000256" key="2">
    <source>
        <dbReference type="SAM" id="Phobius"/>
    </source>
</evidence>
<gene>
    <name evidence="3" type="ORF">AXH35_09480</name>
</gene>
<organism evidence="3 4">
    <name type="scientific">Acidipropionibacterium acidipropionici</name>
    <dbReference type="NCBI Taxonomy" id="1748"/>
    <lineage>
        <taxon>Bacteria</taxon>
        <taxon>Bacillati</taxon>
        <taxon>Actinomycetota</taxon>
        <taxon>Actinomycetes</taxon>
        <taxon>Propionibacteriales</taxon>
        <taxon>Propionibacteriaceae</taxon>
        <taxon>Acidipropionibacterium</taxon>
    </lineage>
</organism>
<evidence type="ECO:0000313" key="3">
    <source>
        <dbReference type="EMBL" id="AMS05644.1"/>
    </source>
</evidence>
<dbReference type="AlphaFoldDB" id="A0AAC8YFT8"/>
<feature type="compositionally biased region" description="Pro residues" evidence="1">
    <location>
        <begin position="118"/>
        <end position="139"/>
    </location>
</feature>
<dbReference type="RefSeq" id="WP_062819705.1">
    <property type="nucleotide sequence ID" value="NZ_CP014352.1"/>
</dbReference>
<dbReference type="Proteomes" id="UP000075221">
    <property type="component" value="Chromosome"/>
</dbReference>
<sequence length="156" mass="15863">MAPTTLMLLASIASFVGFAGALTVFILALVRARHRGRALVVAGASAVLAGDVVGEFAQASVSLLGSSDFDDAMLTTIQTTGILANLITGVGILLLAIGLVRGHRSMPAPLQQTAPDAFPAPPAPQGPYPPYQGWPPPSPDAAGPGAPGDQQTWGQR</sequence>
<keyword evidence="2" id="KW-1133">Transmembrane helix</keyword>
<feature type="transmembrane region" description="Helical" evidence="2">
    <location>
        <begin position="77"/>
        <end position="100"/>
    </location>
</feature>
<feature type="compositionally biased region" description="Low complexity" evidence="1">
    <location>
        <begin position="140"/>
        <end position="149"/>
    </location>
</feature>
<name>A0AAC8YFT8_9ACTN</name>
<feature type="transmembrane region" description="Helical" evidence="2">
    <location>
        <begin position="6"/>
        <end position="30"/>
    </location>
</feature>
<dbReference type="EMBL" id="CP014352">
    <property type="protein sequence ID" value="AMS05644.1"/>
    <property type="molecule type" value="Genomic_DNA"/>
</dbReference>
<protein>
    <submittedName>
        <fullName evidence="3">Uncharacterized protein</fullName>
    </submittedName>
</protein>
<proteinExistence type="predicted"/>
<keyword evidence="2" id="KW-0472">Membrane</keyword>
<accession>A0AAC8YFT8</accession>
<feature type="transmembrane region" description="Helical" evidence="2">
    <location>
        <begin position="37"/>
        <end position="57"/>
    </location>
</feature>
<feature type="region of interest" description="Disordered" evidence="1">
    <location>
        <begin position="108"/>
        <end position="156"/>
    </location>
</feature>
<evidence type="ECO:0000256" key="1">
    <source>
        <dbReference type="SAM" id="MobiDB-lite"/>
    </source>
</evidence>
<keyword evidence="2" id="KW-0812">Transmembrane</keyword>
<reference evidence="3 4" key="1">
    <citation type="submission" date="2016-02" db="EMBL/GenBank/DDBJ databases">
        <title>Complete Genome Sequence of Propionibacterium acidipropionici ATCC 55737.</title>
        <authorList>
            <person name="Luna Flores C.H."/>
            <person name="Nielsen L.K."/>
            <person name="Marcellin E."/>
        </authorList>
    </citation>
    <scope>NUCLEOTIDE SEQUENCE [LARGE SCALE GENOMIC DNA]</scope>
    <source>
        <strain evidence="3 4">ATCC 55737</strain>
    </source>
</reference>
<evidence type="ECO:0000313" key="4">
    <source>
        <dbReference type="Proteomes" id="UP000075221"/>
    </source>
</evidence>